<evidence type="ECO:0000313" key="2">
    <source>
        <dbReference type="EMBL" id="KZS99426.1"/>
    </source>
</evidence>
<reference evidence="2 3" key="1">
    <citation type="journal article" date="2016" name="Mol. Biol. Evol.">
        <title>Comparative Genomics of Early-Diverging Mushroom-Forming Fungi Provides Insights into the Origins of Lignocellulose Decay Capabilities.</title>
        <authorList>
            <person name="Nagy L.G."/>
            <person name="Riley R."/>
            <person name="Tritt A."/>
            <person name="Adam C."/>
            <person name="Daum C."/>
            <person name="Floudas D."/>
            <person name="Sun H."/>
            <person name="Yadav J.S."/>
            <person name="Pangilinan J."/>
            <person name="Larsson K.H."/>
            <person name="Matsuura K."/>
            <person name="Barry K."/>
            <person name="Labutti K."/>
            <person name="Kuo R."/>
            <person name="Ohm R.A."/>
            <person name="Bhattacharya S.S."/>
            <person name="Shirouzu T."/>
            <person name="Yoshinaga Y."/>
            <person name="Martin F.M."/>
            <person name="Grigoriev I.V."/>
            <person name="Hibbett D.S."/>
        </authorList>
    </citation>
    <scope>NUCLEOTIDE SEQUENCE [LARGE SCALE GENOMIC DNA]</scope>
    <source>
        <strain evidence="2 3">93-53</strain>
    </source>
</reference>
<dbReference type="InterPro" id="IPR000719">
    <property type="entry name" value="Prot_kinase_dom"/>
</dbReference>
<accession>A0A165APY3</accession>
<organism evidence="2 3">
    <name type="scientific">Laetiporus sulphureus 93-53</name>
    <dbReference type="NCBI Taxonomy" id="1314785"/>
    <lineage>
        <taxon>Eukaryota</taxon>
        <taxon>Fungi</taxon>
        <taxon>Dikarya</taxon>
        <taxon>Basidiomycota</taxon>
        <taxon>Agaricomycotina</taxon>
        <taxon>Agaricomycetes</taxon>
        <taxon>Polyporales</taxon>
        <taxon>Laetiporus</taxon>
    </lineage>
</organism>
<evidence type="ECO:0000259" key="1">
    <source>
        <dbReference type="PROSITE" id="PS50011"/>
    </source>
</evidence>
<dbReference type="RefSeq" id="XP_040757167.1">
    <property type="nucleotide sequence ID" value="XM_040913716.1"/>
</dbReference>
<sequence length="335" mass="38304">MAALGIIEEKTELGKSGNAIVQAQFYYRVYWGKRQFLLDRSFSPTFLISFVGPYMSISGAIWMSDIIVQPLLKGFCWLAPPPLISDFDIEPITRIFAALREALRSLRERYRQTTILDFENRFYPLATSFTYCDKKFSFTYKSYLKSPAASCLVFLATLDHTDLIFDEENQAPATDTRIVVKFVERYGRNAHDLLAKEGLAPKLYYYGDIWQDNPIANTGCGPRKMVVMEYITGRIATHADCATHQKTLVRAVELLHKEELVHGDLRLPNIIVTDNSHTPLKILDFDWAGKEGEVKYPMRLSTNIGWPDSVVDLTLIKTEHDNYMFEQLTGSPMPM</sequence>
<feature type="domain" description="Protein kinase" evidence="1">
    <location>
        <begin position="7"/>
        <end position="335"/>
    </location>
</feature>
<dbReference type="InParanoid" id="A0A165APY3"/>
<dbReference type="GeneID" id="63830744"/>
<name>A0A165APY3_9APHY</name>
<proteinExistence type="predicted"/>
<dbReference type="GO" id="GO:0004672">
    <property type="term" value="F:protein kinase activity"/>
    <property type="evidence" value="ECO:0007669"/>
    <property type="project" value="InterPro"/>
</dbReference>
<dbReference type="InterPro" id="IPR011009">
    <property type="entry name" value="Kinase-like_dom_sf"/>
</dbReference>
<evidence type="ECO:0000313" key="3">
    <source>
        <dbReference type="Proteomes" id="UP000076871"/>
    </source>
</evidence>
<dbReference type="PROSITE" id="PS50011">
    <property type="entry name" value="PROTEIN_KINASE_DOM"/>
    <property type="match status" value="1"/>
</dbReference>
<dbReference type="SUPFAM" id="SSF56112">
    <property type="entry name" value="Protein kinase-like (PK-like)"/>
    <property type="match status" value="1"/>
</dbReference>
<gene>
    <name evidence="2" type="ORF">LAESUDRAFT_765544</name>
</gene>
<dbReference type="AlphaFoldDB" id="A0A165APY3"/>
<dbReference type="OrthoDB" id="2803426at2759"/>
<dbReference type="GO" id="GO:0005524">
    <property type="term" value="F:ATP binding"/>
    <property type="evidence" value="ECO:0007669"/>
    <property type="project" value="InterPro"/>
</dbReference>
<dbReference type="EMBL" id="KV427895">
    <property type="protein sequence ID" value="KZS99426.1"/>
    <property type="molecule type" value="Genomic_DNA"/>
</dbReference>
<keyword evidence="3" id="KW-1185">Reference proteome</keyword>
<dbReference type="Gene3D" id="1.10.510.10">
    <property type="entry name" value="Transferase(Phosphotransferase) domain 1"/>
    <property type="match status" value="1"/>
</dbReference>
<dbReference type="Proteomes" id="UP000076871">
    <property type="component" value="Unassembled WGS sequence"/>
</dbReference>
<protein>
    <recommendedName>
        <fullName evidence="1">Protein kinase domain-containing protein</fullName>
    </recommendedName>
</protein>